<proteinExistence type="predicted"/>
<reference evidence="7" key="1">
    <citation type="submission" date="2020-10" db="EMBL/GenBank/DDBJ databases">
        <title>Connecting structure to function with the recovery of over 1000 high-quality activated sludge metagenome-assembled genomes encoding full-length rRNA genes using long-read sequencing.</title>
        <authorList>
            <person name="Singleton C.M."/>
            <person name="Petriglieri F."/>
            <person name="Kristensen J.M."/>
            <person name="Kirkegaard R.H."/>
            <person name="Michaelsen T.Y."/>
            <person name="Andersen M.H."/>
            <person name="Karst S.M."/>
            <person name="Dueholm M.S."/>
            <person name="Nielsen P.H."/>
            <person name="Albertsen M."/>
        </authorList>
    </citation>
    <scope>NUCLEOTIDE SEQUENCE</scope>
    <source>
        <strain evidence="7">Bjer_18-Q3-R1-45_BAT3C.347</strain>
    </source>
</reference>
<evidence type="ECO:0000256" key="4">
    <source>
        <dbReference type="ARBA" id="ARBA00022691"/>
    </source>
</evidence>
<dbReference type="InterPro" id="IPR011639">
    <property type="entry name" value="MethylTrfase_TaqI-like_dom"/>
</dbReference>
<gene>
    <name evidence="7" type="ORF">IPH26_06875</name>
</gene>
<dbReference type="EC" id="2.1.1.72" evidence="1"/>
<dbReference type="PANTHER" id="PTHR33841:SF1">
    <property type="entry name" value="DNA METHYLTRANSFERASE A"/>
    <property type="match status" value="1"/>
</dbReference>
<organism evidence="7 8">
    <name type="scientific">Candidatus Methylophosphatis roskildensis</name>
    <dbReference type="NCBI Taxonomy" id="2899263"/>
    <lineage>
        <taxon>Bacteria</taxon>
        <taxon>Pseudomonadati</taxon>
        <taxon>Pseudomonadota</taxon>
        <taxon>Betaproteobacteria</taxon>
        <taxon>Nitrosomonadales</taxon>
        <taxon>Sterolibacteriaceae</taxon>
        <taxon>Candidatus Methylophosphatis</taxon>
    </lineage>
</organism>
<dbReference type="SUPFAM" id="SSF53335">
    <property type="entry name" value="S-adenosyl-L-methionine-dependent methyltransferases"/>
    <property type="match status" value="1"/>
</dbReference>
<dbReference type="InterPro" id="IPR029063">
    <property type="entry name" value="SAM-dependent_MTases_sf"/>
</dbReference>
<keyword evidence="4" id="KW-0949">S-adenosyl-L-methionine</keyword>
<sequence>MEKETRQRLERLTQQARRLLEQEFREQLEGRYDVLLDGRIPLAPGAHLSPRERVLWDRLVAAVAHKRARGIMSADAVEAYLREAAFHTLNRFVALKMLEARKLVQECISRGEDSAGFKEFIALAPGLVALPDKGYRLYVETIFDEIAQEVRALFDRRDAATLLWPRRPALLDLLAALNNPEVASVWGEDETIGWVYQYFNGEDERRQMRAESQAPRNSRELAVRNQFFTPRYVVQFLTDNSLGRTWCEMRGLETQLAHLDYLVKTAEGFEERSPKDPRDLRVLDPACGSGHFLLYAFDLFAGDPTRGFVGIYEEAWRAEPAPKSEVTGRTLREDYESEPALRRVVPELILRYNLHGIDIDPRAAQIAALALWMRAQRAYNNHKVSANERPLIGRTNIVTAEPMPGDRSMVAEFASTLRPQVLGELFQRMVEEMRLAGELGSLLKIDGVLQSAVAKARAQFVREQKEPQVLLPGFDRPRKAQLEFDLSGVSDESFFDSAEERIVHALQEYAASAPAVMSVRRQLFADDAAHGIAFIDLSRKRFDVVLMNPPFGAASLAAKKEFESAYPRTKNDVYAAFVERGIELLHPTGYLGAITSRTGFFLSSFQKWREEILLKEAPPTVFADLGQGVLDSAMVEVAAYCLRKEATA</sequence>
<comment type="catalytic activity">
    <reaction evidence="5">
        <text>a 2'-deoxyadenosine in DNA + S-adenosyl-L-methionine = an N(6)-methyl-2'-deoxyadenosine in DNA + S-adenosyl-L-homocysteine + H(+)</text>
        <dbReference type="Rhea" id="RHEA:15197"/>
        <dbReference type="Rhea" id="RHEA-COMP:12418"/>
        <dbReference type="Rhea" id="RHEA-COMP:12419"/>
        <dbReference type="ChEBI" id="CHEBI:15378"/>
        <dbReference type="ChEBI" id="CHEBI:57856"/>
        <dbReference type="ChEBI" id="CHEBI:59789"/>
        <dbReference type="ChEBI" id="CHEBI:90615"/>
        <dbReference type="ChEBI" id="CHEBI:90616"/>
        <dbReference type="EC" id="2.1.1.72"/>
    </reaction>
</comment>
<evidence type="ECO:0000259" key="6">
    <source>
        <dbReference type="Pfam" id="PF07669"/>
    </source>
</evidence>
<evidence type="ECO:0000256" key="2">
    <source>
        <dbReference type="ARBA" id="ARBA00022603"/>
    </source>
</evidence>
<protein>
    <recommendedName>
        <fullName evidence="1">site-specific DNA-methyltransferase (adenine-specific)</fullName>
        <ecNumber evidence="1">2.1.1.72</ecNumber>
    </recommendedName>
</protein>
<dbReference type="GO" id="GO:0006304">
    <property type="term" value="P:DNA modification"/>
    <property type="evidence" value="ECO:0007669"/>
    <property type="project" value="InterPro"/>
</dbReference>
<dbReference type="PANTHER" id="PTHR33841">
    <property type="entry name" value="DNA METHYLTRANSFERASE YEEA-RELATED"/>
    <property type="match status" value="1"/>
</dbReference>
<dbReference type="PRINTS" id="PR00507">
    <property type="entry name" value="N12N6MTFRASE"/>
</dbReference>
<dbReference type="Pfam" id="PF07669">
    <property type="entry name" value="Eco57I"/>
    <property type="match status" value="1"/>
</dbReference>
<evidence type="ECO:0000256" key="3">
    <source>
        <dbReference type="ARBA" id="ARBA00022679"/>
    </source>
</evidence>
<name>A0A9D7DXJ5_9PROT</name>
<dbReference type="EMBL" id="JADJEV010000003">
    <property type="protein sequence ID" value="MBK6972676.1"/>
    <property type="molecule type" value="Genomic_DNA"/>
</dbReference>
<dbReference type="GO" id="GO:0009007">
    <property type="term" value="F:site-specific DNA-methyltransferase (adenine-specific) activity"/>
    <property type="evidence" value="ECO:0007669"/>
    <property type="project" value="UniProtKB-EC"/>
</dbReference>
<dbReference type="PROSITE" id="PS00092">
    <property type="entry name" value="N6_MTASE"/>
    <property type="match status" value="1"/>
</dbReference>
<evidence type="ECO:0000256" key="1">
    <source>
        <dbReference type="ARBA" id="ARBA00011900"/>
    </source>
</evidence>
<accession>A0A9D7DXJ5</accession>
<dbReference type="GO" id="GO:0032259">
    <property type="term" value="P:methylation"/>
    <property type="evidence" value="ECO:0007669"/>
    <property type="project" value="UniProtKB-KW"/>
</dbReference>
<keyword evidence="3" id="KW-0808">Transferase</keyword>
<feature type="domain" description="Type II methyltransferase M.TaqI-like" evidence="6">
    <location>
        <begin position="353"/>
        <end position="615"/>
    </location>
</feature>
<dbReference type="InterPro" id="IPR050953">
    <property type="entry name" value="N4_N6_ade-DNA_methylase"/>
</dbReference>
<evidence type="ECO:0000313" key="7">
    <source>
        <dbReference type="EMBL" id="MBK6972676.1"/>
    </source>
</evidence>
<dbReference type="Gene3D" id="3.40.50.150">
    <property type="entry name" value="Vaccinia Virus protein VP39"/>
    <property type="match status" value="2"/>
</dbReference>
<evidence type="ECO:0000313" key="8">
    <source>
        <dbReference type="Proteomes" id="UP000807785"/>
    </source>
</evidence>
<dbReference type="GO" id="GO:0003676">
    <property type="term" value="F:nucleic acid binding"/>
    <property type="evidence" value="ECO:0007669"/>
    <property type="project" value="InterPro"/>
</dbReference>
<dbReference type="InterPro" id="IPR002052">
    <property type="entry name" value="DNA_methylase_N6_adenine_CS"/>
</dbReference>
<dbReference type="AlphaFoldDB" id="A0A9D7DXJ5"/>
<comment type="caution">
    <text evidence="7">The sequence shown here is derived from an EMBL/GenBank/DDBJ whole genome shotgun (WGS) entry which is preliminary data.</text>
</comment>
<dbReference type="Proteomes" id="UP000807785">
    <property type="component" value="Unassembled WGS sequence"/>
</dbReference>
<keyword evidence="2 7" id="KW-0489">Methyltransferase</keyword>
<evidence type="ECO:0000256" key="5">
    <source>
        <dbReference type="ARBA" id="ARBA00047942"/>
    </source>
</evidence>